<dbReference type="AlphaFoldDB" id="A0A2C8FCB2"/>
<protein>
    <recommendedName>
        <fullName evidence="2">Integrase catalytic domain-containing protein</fullName>
    </recommendedName>
</protein>
<dbReference type="GO" id="GO:0015074">
    <property type="term" value="P:DNA integration"/>
    <property type="evidence" value="ECO:0007669"/>
    <property type="project" value="InterPro"/>
</dbReference>
<evidence type="ECO:0000313" key="3">
    <source>
        <dbReference type="EMBL" id="SOB60269.1"/>
    </source>
</evidence>
<feature type="domain" description="Integrase catalytic" evidence="2">
    <location>
        <begin position="109"/>
        <end position="226"/>
    </location>
</feature>
<keyword evidence="1" id="KW-0233">DNA recombination</keyword>
<evidence type="ECO:0000313" key="4">
    <source>
        <dbReference type="Proteomes" id="UP000219215"/>
    </source>
</evidence>
<dbReference type="KEGG" id="pprf:DPRO_3356"/>
<gene>
    <name evidence="3" type="ORF">DPRO_3356</name>
</gene>
<name>A0A2C8FCB2_9BACT</name>
<dbReference type="Proteomes" id="UP000219215">
    <property type="component" value="Chromosome DPRO"/>
</dbReference>
<evidence type="ECO:0000259" key="2">
    <source>
        <dbReference type="Pfam" id="PF12835"/>
    </source>
</evidence>
<dbReference type="InterPro" id="IPR013762">
    <property type="entry name" value="Integrase-like_cat_sf"/>
</dbReference>
<organism evidence="3 4">
    <name type="scientific">Pseudodesulfovibrio profundus</name>
    <dbReference type="NCBI Taxonomy" id="57320"/>
    <lineage>
        <taxon>Bacteria</taxon>
        <taxon>Pseudomonadati</taxon>
        <taxon>Thermodesulfobacteriota</taxon>
        <taxon>Desulfovibrionia</taxon>
        <taxon>Desulfovibrionales</taxon>
        <taxon>Desulfovibrionaceae</taxon>
    </lineage>
</organism>
<accession>A0A2C8FCB2</accession>
<dbReference type="Pfam" id="PF12835">
    <property type="entry name" value="Integrase_1"/>
    <property type="match status" value="1"/>
</dbReference>
<dbReference type="InterPro" id="IPR011010">
    <property type="entry name" value="DNA_brk_join_enz"/>
</dbReference>
<dbReference type="SUPFAM" id="SSF56349">
    <property type="entry name" value="DNA breaking-rejoining enzymes"/>
    <property type="match status" value="1"/>
</dbReference>
<keyword evidence="4" id="KW-1185">Reference proteome</keyword>
<dbReference type="EMBL" id="LT907975">
    <property type="protein sequence ID" value="SOB60269.1"/>
    <property type="molecule type" value="Genomic_DNA"/>
</dbReference>
<dbReference type="InterPro" id="IPR024456">
    <property type="entry name" value="Integrase_catalytic_putative"/>
</dbReference>
<dbReference type="OrthoDB" id="5444728at2"/>
<dbReference type="GO" id="GO:0006310">
    <property type="term" value="P:DNA recombination"/>
    <property type="evidence" value="ECO:0007669"/>
    <property type="project" value="UniProtKB-KW"/>
</dbReference>
<dbReference type="Gene3D" id="1.10.443.10">
    <property type="entry name" value="Intergrase catalytic core"/>
    <property type="match status" value="1"/>
</dbReference>
<dbReference type="RefSeq" id="WP_097013017.1">
    <property type="nucleotide sequence ID" value="NZ_LT907975.1"/>
</dbReference>
<reference evidence="4" key="1">
    <citation type="submission" date="2017-09" db="EMBL/GenBank/DDBJ databases">
        <authorList>
            <person name="Regsiter A."/>
            <person name="William W."/>
        </authorList>
    </citation>
    <scope>NUCLEOTIDE SEQUENCE [LARGE SCALE GENOMIC DNA]</scope>
    <source>
        <strain evidence="4">500-1</strain>
    </source>
</reference>
<sequence>MRKSNSLNYGVNRATLSGNKSKQYRIRQNARYFVKVLRQAGMRAQKWTKVTNKHFQRVANHMLADGIGHGRIAEVFSAARHICRAYENSRISDSNATFGIKRGAITNQTPRAAKPEKIEESLTNMRNDTSYPHAGRAATQIEIMYQLGLRREEAAKLDLPNDWNSEEQTLLVQYGTKGGRPRTLYGLSAKQEAALERAQEYVSPSDRKGINNLMPEHMGDEWLHRVDYAARKHGLTAKEAGGTLHGLRHERFHQMYVEHTGFEPPNQHESVQVFQEAACEIAGDEWSRLDNEARDQIEETAGHSKGRRDISNAYLGSSF</sequence>
<evidence type="ECO:0000256" key="1">
    <source>
        <dbReference type="ARBA" id="ARBA00023172"/>
    </source>
</evidence>
<dbReference type="GO" id="GO:0003677">
    <property type="term" value="F:DNA binding"/>
    <property type="evidence" value="ECO:0007669"/>
    <property type="project" value="InterPro"/>
</dbReference>
<proteinExistence type="predicted"/>